<evidence type="ECO:0000313" key="3">
    <source>
        <dbReference type="Proteomes" id="UP000029003"/>
    </source>
</evidence>
<evidence type="ECO:0000256" key="1">
    <source>
        <dbReference type="SAM" id="MobiDB-lite"/>
    </source>
</evidence>
<feature type="region of interest" description="Disordered" evidence="1">
    <location>
        <begin position="54"/>
        <end position="83"/>
    </location>
</feature>
<proteinExistence type="predicted"/>
<evidence type="ECO:0000313" key="2">
    <source>
        <dbReference type="EMBL" id="KFJ04851.1"/>
    </source>
</evidence>
<accession>A0A087EAQ0</accession>
<organism evidence="2 3">
    <name type="scientific">Bifidobacterium thermacidophilum subsp. thermacidophilum</name>
    <dbReference type="NCBI Taxonomy" id="79262"/>
    <lineage>
        <taxon>Bacteria</taxon>
        <taxon>Bacillati</taxon>
        <taxon>Actinomycetota</taxon>
        <taxon>Actinomycetes</taxon>
        <taxon>Bifidobacteriales</taxon>
        <taxon>Bifidobacteriaceae</taxon>
        <taxon>Bifidobacterium</taxon>
    </lineage>
</organism>
<dbReference type="Proteomes" id="UP000029003">
    <property type="component" value="Unassembled WGS sequence"/>
</dbReference>
<sequence>MPGKRIVVPSRFLYRQPQVYTTVTRYCNNPDAKWWYFTVLSNFHGDWKIRAQPLNADDTGMQEPATASATADSPKDRDPTHRP</sequence>
<dbReference type="AlphaFoldDB" id="A0A087EAQ0"/>
<dbReference type="EMBL" id="JGZT01000001">
    <property type="protein sequence ID" value="KFJ04851.1"/>
    <property type="molecule type" value="Genomic_DNA"/>
</dbReference>
<comment type="caution">
    <text evidence="2">The sequence shown here is derived from an EMBL/GenBank/DDBJ whole genome shotgun (WGS) entry which is preliminary data.</text>
</comment>
<reference evidence="2 3" key="1">
    <citation type="submission" date="2014-03" db="EMBL/GenBank/DDBJ databases">
        <title>Genomics of Bifidobacteria.</title>
        <authorList>
            <person name="Ventura M."/>
            <person name="Milani C."/>
            <person name="Lugli G.A."/>
        </authorList>
    </citation>
    <scope>NUCLEOTIDE SEQUENCE [LARGE SCALE GENOMIC DNA]</scope>
    <source>
        <strain evidence="2 3">LMG 21395</strain>
    </source>
</reference>
<name>A0A087EAQ0_9BIFI</name>
<protein>
    <submittedName>
        <fullName evidence="2">Uncharacterized protein</fullName>
    </submittedName>
</protein>
<feature type="compositionally biased region" description="Basic and acidic residues" evidence="1">
    <location>
        <begin position="73"/>
        <end position="83"/>
    </location>
</feature>
<gene>
    <name evidence="2" type="ORF">THER5_1657</name>
</gene>